<dbReference type="SUPFAM" id="SSF49899">
    <property type="entry name" value="Concanavalin A-like lectins/glucanases"/>
    <property type="match status" value="1"/>
</dbReference>
<dbReference type="Gene3D" id="3.30.160.60">
    <property type="entry name" value="Classic Zinc Finger"/>
    <property type="match status" value="1"/>
</dbReference>
<dbReference type="Gene3D" id="2.60.120.920">
    <property type="match status" value="1"/>
</dbReference>
<dbReference type="PROSITE" id="PS50188">
    <property type="entry name" value="B302_SPRY"/>
    <property type="match status" value="1"/>
</dbReference>
<evidence type="ECO:0000256" key="1">
    <source>
        <dbReference type="ARBA" id="ARBA00022723"/>
    </source>
</evidence>
<accession>A0AAJ8BCK5</accession>
<dbReference type="KEGG" id="lcf:127143090"/>
<keyword evidence="2 4" id="KW-0863">Zinc-finger</keyword>
<dbReference type="InterPro" id="IPR000315">
    <property type="entry name" value="Znf_B-box"/>
</dbReference>
<dbReference type="Pfam" id="PF00622">
    <property type="entry name" value="SPRY"/>
    <property type="match status" value="1"/>
</dbReference>
<dbReference type="AlphaFoldDB" id="A0AAJ8BCK5"/>
<evidence type="ECO:0000313" key="9">
    <source>
        <dbReference type="Proteomes" id="UP000694890"/>
    </source>
</evidence>
<dbReference type="InterPro" id="IPR006574">
    <property type="entry name" value="PRY"/>
</dbReference>
<dbReference type="SMART" id="SM00336">
    <property type="entry name" value="BBOX"/>
    <property type="match status" value="1"/>
</dbReference>
<dbReference type="Proteomes" id="UP000694890">
    <property type="component" value="Linkage group LG12"/>
</dbReference>
<dbReference type="InterPro" id="IPR050143">
    <property type="entry name" value="TRIM/RBCC"/>
</dbReference>
<dbReference type="Pfam" id="PF13445">
    <property type="entry name" value="zf-RING_UBOX"/>
    <property type="match status" value="1"/>
</dbReference>
<evidence type="ECO:0000259" key="8">
    <source>
        <dbReference type="PROSITE" id="PS50188"/>
    </source>
</evidence>
<proteinExistence type="predicted"/>
<dbReference type="SUPFAM" id="SSF57850">
    <property type="entry name" value="RING/U-box"/>
    <property type="match status" value="1"/>
</dbReference>
<protein>
    <submittedName>
        <fullName evidence="10">E3 ubiquitin-protein ligase TRIM35-like</fullName>
    </submittedName>
</protein>
<evidence type="ECO:0000259" key="7">
    <source>
        <dbReference type="PROSITE" id="PS50119"/>
    </source>
</evidence>
<dbReference type="SMART" id="SM00184">
    <property type="entry name" value="RING"/>
    <property type="match status" value="1"/>
</dbReference>
<organism evidence="9 10">
    <name type="scientific">Lates calcarifer</name>
    <name type="common">Barramundi</name>
    <name type="synonym">Holocentrus calcarifer</name>
    <dbReference type="NCBI Taxonomy" id="8187"/>
    <lineage>
        <taxon>Eukaryota</taxon>
        <taxon>Metazoa</taxon>
        <taxon>Chordata</taxon>
        <taxon>Craniata</taxon>
        <taxon>Vertebrata</taxon>
        <taxon>Euteleostomi</taxon>
        <taxon>Actinopterygii</taxon>
        <taxon>Neopterygii</taxon>
        <taxon>Teleostei</taxon>
        <taxon>Neoteleostei</taxon>
        <taxon>Acanthomorphata</taxon>
        <taxon>Carangaria</taxon>
        <taxon>Carangaria incertae sedis</taxon>
        <taxon>Centropomidae</taxon>
        <taxon>Lates</taxon>
    </lineage>
</organism>
<evidence type="ECO:0000256" key="5">
    <source>
        <dbReference type="SAM" id="Coils"/>
    </source>
</evidence>
<feature type="domain" description="B box-type" evidence="7">
    <location>
        <begin position="80"/>
        <end position="121"/>
    </location>
</feature>
<dbReference type="GO" id="GO:0008270">
    <property type="term" value="F:zinc ion binding"/>
    <property type="evidence" value="ECO:0007669"/>
    <property type="project" value="UniProtKB-KW"/>
</dbReference>
<dbReference type="InterPro" id="IPR027370">
    <property type="entry name" value="Znf-RING_euk"/>
</dbReference>
<dbReference type="PRINTS" id="PR01407">
    <property type="entry name" value="BUTYPHLNCDUF"/>
</dbReference>
<evidence type="ECO:0000259" key="6">
    <source>
        <dbReference type="PROSITE" id="PS50089"/>
    </source>
</evidence>
<name>A0AAJ8BCK5_LATCA</name>
<sequence>MAFRSQQDLCCLVCHDVFRDPVVLSCSHSFCKDCVKSWWREKLMRECPICKRRSSKEDPPLNRVLKNLCEAFVEERDPGSSEDLCSLHSEKLKLFCLDHQEPVCIVCRDSENHANHRFKPIDEAARQHRKQLLQTLKFLKEKLKGLEKVKVKFDRTAEHVKVQAQRTERQIKEQFKKLHQFLEEEEEARMAALREEEEQKSQMMEEKMEALSREIATLSHTVRATEDELRAENISFLNNYKAAVERVLQRPPLLEDPQLHSGALIDEAKHLANLSFNIWNKMKNMVSYSPVVLDPNTAGSGVILSEDLTSVRREEEQQLPDNPERFGSNRIVLGSEGFDSGTHSWDVEVGDSMYWVVGVLAESVQRKGDILSGLWRIGFNGETYSALSPPSPVAELRLKKKKLWRIRVNLDWSRGKLSFSDPDTNTHIHTFTHTFKHRLFPFIDTWDFLPVKIVPRKVSVTVDQSS</sequence>
<reference evidence="10" key="1">
    <citation type="submission" date="2025-08" db="UniProtKB">
        <authorList>
            <consortium name="RefSeq"/>
        </authorList>
    </citation>
    <scope>IDENTIFICATION</scope>
    <source>
        <tissue evidence="10">Brain</tissue>
    </source>
</reference>
<feature type="coiled-coil region" evidence="5">
    <location>
        <begin position="129"/>
        <end position="228"/>
    </location>
</feature>
<dbReference type="InterPro" id="IPR013320">
    <property type="entry name" value="ConA-like_dom_sf"/>
</dbReference>
<dbReference type="Pfam" id="PF13765">
    <property type="entry name" value="PRY"/>
    <property type="match status" value="1"/>
</dbReference>
<evidence type="ECO:0000256" key="2">
    <source>
        <dbReference type="ARBA" id="ARBA00022771"/>
    </source>
</evidence>
<feature type="domain" description="B30.2/SPRY" evidence="8">
    <location>
        <begin position="271"/>
        <end position="460"/>
    </location>
</feature>
<dbReference type="InterPro" id="IPR043136">
    <property type="entry name" value="B30.2/SPRY_sf"/>
</dbReference>
<evidence type="ECO:0000313" key="10">
    <source>
        <dbReference type="RefSeq" id="XP_050930361.1"/>
    </source>
</evidence>
<dbReference type="InterPro" id="IPR001841">
    <property type="entry name" value="Znf_RING"/>
</dbReference>
<keyword evidence="3" id="KW-0862">Zinc</keyword>
<dbReference type="InterPro" id="IPR013083">
    <property type="entry name" value="Znf_RING/FYVE/PHD"/>
</dbReference>
<dbReference type="PANTHER" id="PTHR24103">
    <property type="entry name" value="E3 UBIQUITIN-PROTEIN LIGASE TRIM"/>
    <property type="match status" value="1"/>
</dbReference>
<dbReference type="SMART" id="SM00589">
    <property type="entry name" value="PRY"/>
    <property type="match status" value="1"/>
</dbReference>
<dbReference type="InterPro" id="IPR017907">
    <property type="entry name" value="Znf_RING_CS"/>
</dbReference>
<dbReference type="RefSeq" id="XP_050930361.1">
    <property type="nucleotide sequence ID" value="XM_051074404.1"/>
</dbReference>
<dbReference type="PROSITE" id="PS00518">
    <property type="entry name" value="ZF_RING_1"/>
    <property type="match status" value="1"/>
</dbReference>
<evidence type="ECO:0000256" key="3">
    <source>
        <dbReference type="ARBA" id="ARBA00022833"/>
    </source>
</evidence>
<keyword evidence="5" id="KW-0175">Coiled coil</keyword>
<gene>
    <name evidence="10" type="primary">LOC127143090</name>
</gene>
<dbReference type="Pfam" id="PF00643">
    <property type="entry name" value="zf-B_box"/>
    <property type="match status" value="1"/>
</dbReference>
<dbReference type="GeneID" id="127143090"/>
<dbReference type="InterPro" id="IPR001870">
    <property type="entry name" value="B30.2/SPRY"/>
</dbReference>
<dbReference type="PROSITE" id="PS50089">
    <property type="entry name" value="ZF_RING_2"/>
    <property type="match status" value="1"/>
</dbReference>
<dbReference type="InterPro" id="IPR003879">
    <property type="entry name" value="Butyrophylin_SPRY"/>
</dbReference>
<feature type="domain" description="RING-type" evidence="6">
    <location>
        <begin position="11"/>
        <end position="51"/>
    </location>
</feature>
<dbReference type="CDD" id="cd12893">
    <property type="entry name" value="SPRY_PRY_TRIM35"/>
    <property type="match status" value="1"/>
</dbReference>
<evidence type="ECO:0000256" key="4">
    <source>
        <dbReference type="PROSITE-ProRule" id="PRU00024"/>
    </source>
</evidence>
<keyword evidence="1" id="KW-0479">Metal-binding</keyword>
<dbReference type="PROSITE" id="PS50119">
    <property type="entry name" value="ZF_BBOX"/>
    <property type="match status" value="1"/>
</dbReference>
<dbReference type="SUPFAM" id="SSF57845">
    <property type="entry name" value="B-box zinc-binding domain"/>
    <property type="match status" value="1"/>
</dbReference>
<dbReference type="InterPro" id="IPR003877">
    <property type="entry name" value="SPRY_dom"/>
</dbReference>
<dbReference type="Gene3D" id="3.30.40.10">
    <property type="entry name" value="Zinc/RING finger domain, C3HC4 (zinc finger)"/>
    <property type="match status" value="1"/>
</dbReference>